<feature type="compositionally biased region" description="Polar residues" evidence="1">
    <location>
        <begin position="204"/>
        <end position="213"/>
    </location>
</feature>
<feature type="chain" id="PRO_5040462208" description="PB1 domain-containing protein" evidence="2">
    <location>
        <begin position="20"/>
        <end position="373"/>
    </location>
</feature>
<dbReference type="SMART" id="SM00666">
    <property type="entry name" value="PB1"/>
    <property type="match status" value="1"/>
</dbReference>
<dbReference type="Proteomes" id="UP000780801">
    <property type="component" value="Unassembled WGS sequence"/>
</dbReference>
<dbReference type="GO" id="GO:0005737">
    <property type="term" value="C:cytoplasm"/>
    <property type="evidence" value="ECO:0007669"/>
    <property type="project" value="TreeGrafter"/>
</dbReference>
<dbReference type="InterPro" id="IPR000270">
    <property type="entry name" value="PB1_dom"/>
</dbReference>
<feature type="region of interest" description="Disordered" evidence="1">
    <location>
        <begin position="149"/>
        <end position="262"/>
    </location>
</feature>
<dbReference type="PROSITE" id="PS51745">
    <property type="entry name" value="PB1"/>
    <property type="match status" value="1"/>
</dbReference>
<keyword evidence="5" id="KW-1185">Reference proteome</keyword>
<proteinExistence type="predicted"/>
<dbReference type="GO" id="GO:0030010">
    <property type="term" value="P:establishment of cell polarity"/>
    <property type="evidence" value="ECO:0007669"/>
    <property type="project" value="TreeGrafter"/>
</dbReference>
<dbReference type="PANTHER" id="PTHR47339:SF1">
    <property type="entry name" value="CELL DIVISION CONTROL PROTEIN 24"/>
    <property type="match status" value="1"/>
</dbReference>
<gene>
    <name evidence="4" type="ORF">BGW38_006387</name>
</gene>
<evidence type="ECO:0000313" key="4">
    <source>
        <dbReference type="EMBL" id="KAF9578039.1"/>
    </source>
</evidence>
<dbReference type="EMBL" id="JAABOA010004075">
    <property type="protein sequence ID" value="KAF9578039.1"/>
    <property type="molecule type" value="Genomic_DNA"/>
</dbReference>
<accession>A0A9P6FMM6</accession>
<dbReference type="GO" id="GO:0000935">
    <property type="term" value="C:division septum"/>
    <property type="evidence" value="ECO:0007669"/>
    <property type="project" value="TreeGrafter"/>
</dbReference>
<feature type="compositionally biased region" description="Polar residues" evidence="1">
    <location>
        <begin position="40"/>
        <end position="49"/>
    </location>
</feature>
<dbReference type="GO" id="GO:0031106">
    <property type="term" value="P:septin ring organization"/>
    <property type="evidence" value="ECO:0007669"/>
    <property type="project" value="TreeGrafter"/>
</dbReference>
<feature type="compositionally biased region" description="Polar residues" evidence="1">
    <location>
        <begin position="149"/>
        <end position="160"/>
    </location>
</feature>
<dbReference type="InterPro" id="IPR053026">
    <property type="entry name" value="CDC42_GEF"/>
</dbReference>
<protein>
    <recommendedName>
        <fullName evidence="3">PB1 domain-containing protein</fullName>
    </recommendedName>
</protein>
<dbReference type="Gene3D" id="3.10.20.90">
    <property type="entry name" value="Phosphatidylinositol 3-kinase Catalytic Subunit, Chain A, domain 1"/>
    <property type="match status" value="1"/>
</dbReference>
<dbReference type="SUPFAM" id="SSF54277">
    <property type="entry name" value="CAD &amp; PB1 domains"/>
    <property type="match status" value="1"/>
</dbReference>
<feature type="domain" description="PB1" evidence="3">
    <location>
        <begin position="289"/>
        <end position="371"/>
    </location>
</feature>
<keyword evidence="2" id="KW-0732">Signal</keyword>
<dbReference type="GO" id="GO:0043332">
    <property type="term" value="C:mating projection tip"/>
    <property type="evidence" value="ECO:0007669"/>
    <property type="project" value="TreeGrafter"/>
</dbReference>
<dbReference type="AlphaFoldDB" id="A0A9P6FMM6"/>
<organism evidence="4 5">
    <name type="scientific">Lunasporangiospora selenospora</name>
    <dbReference type="NCBI Taxonomy" id="979761"/>
    <lineage>
        <taxon>Eukaryota</taxon>
        <taxon>Fungi</taxon>
        <taxon>Fungi incertae sedis</taxon>
        <taxon>Mucoromycota</taxon>
        <taxon>Mortierellomycotina</taxon>
        <taxon>Mortierellomycetes</taxon>
        <taxon>Mortierellales</taxon>
        <taxon>Mortierellaceae</taxon>
        <taxon>Lunasporangiospora</taxon>
    </lineage>
</organism>
<dbReference type="Pfam" id="PF00564">
    <property type="entry name" value="PB1"/>
    <property type="match status" value="1"/>
</dbReference>
<reference evidence="4" key="1">
    <citation type="journal article" date="2020" name="Fungal Divers.">
        <title>Resolving the Mortierellaceae phylogeny through synthesis of multi-gene phylogenetics and phylogenomics.</title>
        <authorList>
            <person name="Vandepol N."/>
            <person name="Liber J."/>
            <person name="Desiro A."/>
            <person name="Na H."/>
            <person name="Kennedy M."/>
            <person name="Barry K."/>
            <person name="Grigoriev I.V."/>
            <person name="Miller A.N."/>
            <person name="O'Donnell K."/>
            <person name="Stajich J.E."/>
            <person name="Bonito G."/>
        </authorList>
    </citation>
    <scope>NUCLEOTIDE SEQUENCE</scope>
    <source>
        <strain evidence="4">KOD1015</strain>
    </source>
</reference>
<feature type="signal peptide" evidence="2">
    <location>
        <begin position="1"/>
        <end position="19"/>
    </location>
</feature>
<feature type="region of interest" description="Disordered" evidence="1">
    <location>
        <begin position="20"/>
        <end position="112"/>
    </location>
</feature>
<dbReference type="PANTHER" id="PTHR47339">
    <property type="entry name" value="CELL DIVISION CONTROL PROTEIN 24"/>
    <property type="match status" value="1"/>
</dbReference>
<comment type="caution">
    <text evidence="4">The sequence shown here is derived from an EMBL/GenBank/DDBJ whole genome shotgun (WGS) entry which is preliminary data.</text>
</comment>
<dbReference type="CDD" id="cd05992">
    <property type="entry name" value="PB1"/>
    <property type="match status" value="1"/>
</dbReference>
<dbReference type="GO" id="GO:0005634">
    <property type="term" value="C:nucleus"/>
    <property type="evidence" value="ECO:0007669"/>
    <property type="project" value="TreeGrafter"/>
</dbReference>
<evidence type="ECO:0000256" key="2">
    <source>
        <dbReference type="SAM" id="SignalP"/>
    </source>
</evidence>
<dbReference type="OrthoDB" id="9450131at2759"/>
<evidence type="ECO:0000256" key="1">
    <source>
        <dbReference type="SAM" id="MobiDB-lite"/>
    </source>
</evidence>
<sequence>MLSILIFVILSAGLQRRATERVGVGRARRGTDPERPQLGHSASFSGLDSTTRRGPPGPSSLGQNGPDSGRGSPLSRRNTDAKRPAPLNLDETNSNRAGPASAAPAVPPVPIGAGANGGKAQYMDELDDIDRHVYALSIEAQEFTVNDRTNAMNYNGTPSNADLRVSPVPSRSNSNGNGARLHHPKPLGLSAPVPVMNGHMPTPAKSSYGSSPPTRMGTPPVMDLRRNGSANQSSGLRRDDSVRSAASGGSGGSNGFYQQPTGNGSGYVNGGAADASYLDEPVYSTLRDKIRVKCHYIDTRAVLVRADMPLQELVQRVQEKFQCTRTLKLKYKDEDQHMLSMIDDEDWLMAQDVHIRTMGGLDRIELWCFDEDD</sequence>
<evidence type="ECO:0000259" key="3">
    <source>
        <dbReference type="PROSITE" id="PS51745"/>
    </source>
</evidence>
<evidence type="ECO:0000313" key="5">
    <source>
        <dbReference type="Proteomes" id="UP000780801"/>
    </source>
</evidence>
<dbReference type="InterPro" id="IPR053793">
    <property type="entry name" value="PB1-like"/>
</dbReference>
<name>A0A9P6FMM6_9FUNG</name>